<keyword evidence="3" id="KW-1185">Reference proteome</keyword>
<feature type="chain" id="PRO_5044774997" evidence="1">
    <location>
        <begin position="17"/>
        <end position="134"/>
    </location>
</feature>
<dbReference type="AlphaFoldDB" id="A0ABD2XAE5"/>
<evidence type="ECO:0000313" key="2">
    <source>
        <dbReference type="EMBL" id="KAL3402019.1"/>
    </source>
</evidence>
<name>A0ABD2XAE5_9HYME</name>
<feature type="signal peptide" evidence="1">
    <location>
        <begin position="1"/>
        <end position="16"/>
    </location>
</feature>
<dbReference type="InterPro" id="IPR036728">
    <property type="entry name" value="PBP_GOBP_sf"/>
</dbReference>
<dbReference type="InterPro" id="IPR006170">
    <property type="entry name" value="PBP/GOBP"/>
</dbReference>
<gene>
    <name evidence="2" type="ORF">TKK_005019</name>
</gene>
<dbReference type="Pfam" id="PF01395">
    <property type="entry name" value="PBP_GOBP"/>
    <property type="match status" value="1"/>
</dbReference>
<reference evidence="2 3" key="1">
    <citation type="journal article" date="2024" name="bioRxiv">
        <title>A reference genome for Trichogramma kaykai: A tiny desert-dwelling parasitoid wasp with competing sex-ratio distorters.</title>
        <authorList>
            <person name="Culotta J."/>
            <person name="Lindsey A.R."/>
        </authorList>
    </citation>
    <scope>NUCLEOTIDE SEQUENCE [LARGE SCALE GENOMIC DNA]</scope>
    <source>
        <strain evidence="2 3">KSX58</strain>
    </source>
</reference>
<accession>A0ABD2XAE5</accession>
<dbReference type="EMBL" id="JBJJXI010000041">
    <property type="protein sequence ID" value="KAL3402019.1"/>
    <property type="molecule type" value="Genomic_DNA"/>
</dbReference>
<evidence type="ECO:0000256" key="1">
    <source>
        <dbReference type="SAM" id="SignalP"/>
    </source>
</evidence>
<organism evidence="2 3">
    <name type="scientific">Trichogramma kaykai</name>
    <dbReference type="NCBI Taxonomy" id="54128"/>
    <lineage>
        <taxon>Eukaryota</taxon>
        <taxon>Metazoa</taxon>
        <taxon>Ecdysozoa</taxon>
        <taxon>Arthropoda</taxon>
        <taxon>Hexapoda</taxon>
        <taxon>Insecta</taxon>
        <taxon>Pterygota</taxon>
        <taxon>Neoptera</taxon>
        <taxon>Endopterygota</taxon>
        <taxon>Hymenoptera</taxon>
        <taxon>Apocrita</taxon>
        <taxon>Proctotrupomorpha</taxon>
        <taxon>Chalcidoidea</taxon>
        <taxon>Trichogrammatidae</taxon>
        <taxon>Trichogramma</taxon>
    </lineage>
</organism>
<evidence type="ECO:0000313" key="3">
    <source>
        <dbReference type="Proteomes" id="UP001627154"/>
    </source>
</evidence>
<dbReference type="CDD" id="cd23992">
    <property type="entry name" value="PBP_GOBP"/>
    <property type="match status" value="1"/>
</dbReference>
<sequence>MRLIVLFFICVLRVRADSNGSDLGSKDDDMVTCLINSGLDPGIYSGQKIGASAPTENQTNCYLACMFKKIGYMTKDGSIDVESILSTSHGLRKRVKARQRLDEIVNQCNMHAKDDVCKLARCFQDLRKSLLEKN</sequence>
<dbReference type="Gene3D" id="1.10.238.20">
    <property type="entry name" value="Pheromone/general odorant binding protein domain"/>
    <property type="match status" value="1"/>
</dbReference>
<comment type="caution">
    <text evidence="2">The sequence shown here is derived from an EMBL/GenBank/DDBJ whole genome shotgun (WGS) entry which is preliminary data.</text>
</comment>
<protein>
    <submittedName>
        <fullName evidence="2">Uncharacterized protein</fullName>
    </submittedName>
</protein>
<dbReference type="SUPFAM" id="SSF47565">
    <property type="entry name" value="Insect pheromone/odorant-binding proteins"/>
    <property type="match status" value="1"/>
</dbReference>
<keyword evidence="1" id="KW-0732">Signal</keyword>
<dbReference type="Proteomes" id="UP001627154">
    <property type="component" value="Unassembled WGS sequence"/>
</dbReference>
<proteinExistence type="predicted"/>